<feature type="compositionally biased region" description="Polar residues" evidence="10">
    <location>
        <begin position="172"/>
        <end position="193"/>
    </location>
</feature>
<keyword evidence="6" id="KW-0027">Amidation</keyword>
<dbReference type="OrthoDB" id="2190159at2759"/>
<dbReference type="GO" id="GO:0005184">
    <property type="term" value="F:neuropeptide hormone activity"/>
    <property type="evidence" value="ECO:0007669"/>
    <property type="project" value="InterPro"/>
</dbReference>
<evidence type="ECO:0000313" key="13">
    <source>
        <dbReference type="Proteomes" id="UP000054047"/>
    </source>
</evidence>
<evidence type="ECO:0000256" key="2">
    <source>
        <dbReference type="ARBA" id="ARBA00007714"/>
    </source>
</evidence>
<comment type="similarity">
    <text evidence="3">Belongs to the ERF4 family.</text>
</comment>
<sequence>MSEYAANMLVVPQRLPCVGTVVINESSDHFLSAPAVETTGEAPPPSASSANTPGTQTPATPTASVVTEATTPGNEEAITSLNSAVSTPTTNDVTMDDTTPEQNRSLSSASNPIVSPRAAARGGRKRGNVNRQHSAGSRQKRSASRNDPPGTSVTASFNQAWHGTGPNPAGNVLSQPDSVTYSQHQTQQVSSNAVKDPTKTKIQECINKKRLEAARISAGFPGPSSSQPSTIGPNMSQASYTEPNFNHHSGNNRSMPGDYQNQQPGQNNFVQNAGPHMQTAMLQQQSQPSLDPSQQSQQQMPQQQQIQSNQQGHHQLPSHQQQQSNQQPSGAVPHSMQPQVMQHMQPHHMQQQMAPQQSMQQSHIPSQTMQHPQVSQQPMMQQQMGQSHVQQQRSSNAQVFFLPPVAGAMGNQQFSQVGGSGQHQSSMGGPMQMGYQGQAQPPQQSQQQPRNTMGQFTSRDGTMSMDYQQGGRGGRQSMQINQQMGSQGTMGRSTISGNQMSSQGHMGSQHIPDGQQVMGQQIGGHAMGSQQMAHQMGQSSMSGQQYFMQQDQRFSAVLSSVSIDISIDKSVGSSALGSLQMNDMQRVTLHDKRRVVIQRDYSSGLGIKFSSFYPSDLASKIDEDTWTKFICELNYEYECAEKVTTRTVMETMLGCLSCYITRFCIRPSFYKRLDEINEFFERTNRDVFIPRGLYAKNPIEKGFRVMEIYLIYETYDPKKGTYQNVPKPQSFVPRL</sequence>
<dbReference type="PROSITE" id="PS00539">
    <property type="entry name" value="PYROKININ"/>
    <property type="match status" value="1"/>
</dbReference>
<dbReference type="InterPro" id="IPR001484">
    <property type="entry name" value="Pyrokinin_CS"/>
</dbReference>
<keyword evidence="8" id="KW-0472">Membrane</keyword>
<feature type="domain" description="Golgin subfamily A member 7/ERF4" evidence="11">
    <location>
        <begin position="595"/>
        <end position="707"/>
    </location>
</feature>
<comment type="subunit">
    <text evidence="4">Interacts with ERF2.</text>
</comment>
<dbReference type="GO" id="GO:0006612">
    <property type="term" value="P:protein targeting to membrane"/>
    <property type="evidence" value="ECO:0007669"/>
    <property type="project" value="TreeGrafter"/>
</dbReference>
<evidence type="ECO:0000256" key="8">
    <source>
        <dbReference type="ARBA" id="ARBA00023136"/>
    </source>
</evidence>
<dbReference type="GO" id="GO:0002178">
    <property type="term" value="C:palmitoyltransferase complex"/>
    <property type="evidence" value="ECO:0007669"/>
    <property type="project" value="TreeGrafter"/>
</dbReference>
<feature type="region of interest" description="Disordered" evidence="10">
    <location>
        <begin position="36"/>
        <end position="200"/>
    </location>
</feature>
<feature type="compositionally biased region" description="Low complexity" evidence="10">
    <location>
        <begin position="411"/>
        <end position="449"/>
    </location>
</feature>
<evidence type="ECO:0000256" key="7">
    <source>
        <dbReference type="ARBA" id="ARBA00022824"/>
    </source>
</evidence>
<evidence type="ECO:0000256" key="1">
    <source>
        <dbReference type="ARBA" id="ARBA00004406"/>
    </source>
</evidence>
<feature type="compositionally biased region" description="Polar residues" evidence="10">
    <location>
        <begin position="450"/>
        <end position="467"/>
    </location>
</feature>
<dbReference type="PANTHER" id="PTHR13254:SF0">
    <property type="entry name" value="GOLGIN SUBFAMILY A MEMBER 7_ERF4 DOMAIN-CONTAINING PROTEIN"/>
    <property type="match status" value="1"/>
</dbReference>
<evidence type="ECO:0000313" key="12">
    <source>
        <dbReference type="EMBL" id="KIH69307.1"/>
    </source>
</evidence>
<organism evidence="12 13">
    <name type="scientific">Ancylostoma duodenale</name>
    <dbReference type="NCBI Taxonomy" id="51022"/>
    <lineage>
        <taxon>Eukaryota</taxon>
        <taxon>Metazoa</taxon>
        <taxon>Ecdysozoa</taxon>
        <taxon>Nematoda</taxon>
        <taxon>Chromadorea</taxon>
        <taxon>Rhabditida</taxon>
        <taxon>Rhabditina</taxon>
        <taxon>Rhabditomorpha</taxon>
        <taxon>Strongyloidea</taxon>
        <taxon>Ancylostomatidae</taxon>
        <taxon>Ancylostomatinae</taxon>
        <taxon>Ancylostoma</taxon>
    </lineage>
</organism>
<feature type="compositionally biased region" description="Low complexity" evidence="10">
    <location>
        <begin position="283"/>
        <end position="392"/>
    </location>
</feature>
<dbReference type="GO" id="GO:0007218">
    <property type="term" value="P:neuropeptide signaling pathway"/>
    <property type="evidence" value="ECO:0007669"/>
    <property type="project" value="UniProtKB-KW"/>
</dbReference>
<dbReference type="Proteomes" id="UP000054047">
    <property type="component" value="Unassembled WGS sequence"/>
</dbReference>
<feature type="compositionally biased region" description="Polar residues" evidence="10">
    <location>
        <begin position="223"/>
        <end position="271"/>
    </location>
</feature>
<proteinExistence type="inferred from homology"/>
<feature type="compositionally biased region" description="Polar residues" evidence="10">
    <location>
        <begin position="477"/>
        <end position="506"/>
    </location>
</feature>
<accession>A0A0C2E1Q2</accession>
<feature type="compositionally biased region" description="Low complexity" evidence="10">
    <location>
        <begin position="47"/>
        <end position="63"/>
    </location>
</feature>
<dbReference type="AlphaFoldDB" id="A0A0C2E1Q2"/>
<evidence type="ECO:0000259" key="11">
    <source>
        <dbReference type="Pfam" id="PF10256"/>
    </source>
</evidence>
<comment type="subcellular location">
    <subcellularLocation>
        <location evidence="1">Endoplasmic reticulum membrane</location>
        <topology evidence="1">Peripheral membrane protein</topology>
    </subcellularLocation>
</comment>
<dbReference type="InterPro" id="IPR019383">
    <property type="entry name" value="Golgin_A_7/ERF4"/>
</dbReference>
<feature type="compositionally biased region" description="Polar residues" evidence="10">
    <location>
        <begin position="100"/>
        <end position="113"/>
    </location>
</feature>
<keyword evidence="13" id="KW-1185">Reference proteome</keyword>
<comment type="similarity">
    <text evidence="2">Belongs to the pyrokinin family.</text>
</comment>
<dbReference type="EMBL" id="KN726182">
    <property type="protein sequence ID" value="KIH69307.1"/>
    <property type="molecule type" value="Genomic_DNA"/>
</dbReference>
<keyword evidence="9" id="KW-0527">Neuropeptide</keyword>
<dbReference type="InterPro" id="IPR051371">
    <property type="entry name" value="Ras_palmitoyltransferase"/>
</dbReference>
<protein>
    <recommendedName>
        <fullName evidence="5">Ras modification protein ERF4</fullName>
    </recommendedName>
</protein>
<evidence type="ECO:0000256" key="9">
    <source>
        <dbReference type="ARBA" id="ARBA00023320"/>
    </source>
</evidence>
<feature type="region of interest" description="Disordered" evidence="10">
    <location>
        <begin position="218"/>
        <end position="394"/>
    </location>
</feature>
<feature type="compositionally biased region" description="Low complexity" evidence="10">
    <location>
        <begin position="527"/>
        <end position="543"/>
    </location>
</feature>
<feature type="compositionally biased region" description="Polar residues" evidence="10">
    <location>
        <begin position="149"/>
        <end position="161"/>
    </location>
</feature>
<reference evidence="12 13" key="1">
    <citation type="submission" date="2013-12" db="EMBL/GenBank/DDBJ databases">
        <title>Draft genome of the parsitic nematode Ancylostoma duodenale.</title>
        <authorList>
            <person name="Mitreva M."/>
        </authorList>
    </citation>
    <scope>NUCLEOTIDE SEQUENCE [LARGE SCALE GENOMIC DNA]</scope>
    <source>
        <strain evidence="12 13">Zhejiang</strain>
    </source>
</reference>
<evidence type="ECO:0000256" key="6">
    <source>
        <dbReference type="ARBA" id="ARBA00022815"/>
    </source>
</evidence>
<gene>
    <name evidence="12" type="ORF">ANCDUO_00351</name>
</gene>
<keyword evidence="7" id="KW-0256">Endoplasmic reticulum</keyword>
<feature type="compositionally biased region" description="Polar residues" evidence="10">
    <location>
        <begin position="64"/>
        <end position="93"/>
    </location>
</feature>
<evidence type="ECO:0000256" key="3">
    <source>
        <dbReference type="ARBA" id="ARBA00007732"/>
    </source>
</evidence>
<dbReference type="Pfam" id="PF10256">
    <property type="entry name" value="Erf4"/>
    <property type="match status" value="1"/>
</dbReference>
<dbReference type="GO" id="GO:0005789">
    <property type="term" value="C:endoplasmic reticulum membrane"/>
    <property type="evidence" value="ECO:0007669"/>
    <property type="project" value="UniProtKB-SubCell"/>
</dbReference>
<evidence type="ECO:0000256" key="5">
    <source>
        <dbReference type="ARBA" id="ARBA00018463"/>
    </source>
</evidence>
<feature type="region of interest" description="Disordered" evidence="10">
    <location>
        <begin position="411"/>
        <end position="543"/>
    </location>
</feature>
<evidence type="ECO:0000256" key="10">
    <source>
        <dbReference type="SAM" id="MobiDB-lite"/>
    </source>
</evidence>
<name>A0A0C2E1Q2_9BILA</name>
<dbReference type="PANTHER" id="PTHR13254">
    <property type="entry name" value="GOLGI AUTOANTIGEN, GOLGIN SUBFAMILY A, 7"/>
    <property type="match status" value="1"/>
</dbReference>
<evidence type="ECO:0000256" key="4">
    <source>
        <dbReference type="ARBA" id="ARBA00011396"/>
    </source>
</evidence>